<reference evidence="2 3" key="1">
    <citation type="journal article" date="2017" name="Mol. Biol. Evol.">
        <title>The 4-celled Tetrabaena socialis nuclear genome reveals the essential components for genetic control of cell number at the origin of multicellularity in the volvocine lineage.</title>
        <authorList>
            <person name="Featherston J."/>
            <person name="Arakaki Y."/>
            <person name="Hanschen E.R."/>
            <person name="Ferris P.J."/>
            <person name="Michod R.E."/>
            <person name="Olson B.J.S.C."/>
            <person name="Nozaki H."/>
            <person name="Durand P.M."/>
        </authorList>
    </citation>
    <scope>NUCLEOTIDE SEQUENCE [LARGE SCALE GENOMIC DNA]</scope>
    <source>
        <strain evidence="2 3">NIES-571</strain>
    </source>
</reference>
<dbReference type="PANTHER" id="PTHR34801:SF2">
    <property type="entry name" value="EXPRESSED PROTEIN"/>
    <property type="match status" value="1"/>
</dbReference>
<sequence length="116" mass="12162">MASFKAFSGPQQISRSSAARPSSRSLLARTPLVCMASRWSAGDSEEKLQPKEIVLRSVNVAVLGALLSIGAAPRPGNLGIIDYGAGVQTLSLCPPTPNCIATSEEGNDRDHYAPPL</sequence>
<organism evidence="2 3">
    <name type="scientific">Tetrabaena socialis</name>
    <dbReference type="NCBI Taxonomy" id="47790"/>
    <lineage>
        <taxon>Eukaryota</taxon>
        <taxon>Viridiplantae</taxon>
        <taxon>Chlorophyta</taxon>
        <taxon>core chlorophytes</taxon>
        <taxon>Chlorophyceae</taxon>
        <taxon>CS clade</taxon>
        <taxon>Chlamydomonadales</taxon>
        <taxon>Tetrabaenaceae</taxon>
        <taxon>Tetrabaena</taxon>
    </lineage>
</organism>
<feature type="region of interest" description="Disordered" evidence="1">
    <location>
        <begin position="1"/>
        <end position="24"/>
    </location>
</feature>
<evidence type="ECO:0000256" key="1">
    <source>
        <dbReference type="SAM" id="MobiDB-lite"/>
    </source>
</evidence>
<evidence type="ECO:0000313" key="3">
    <source>
        <dbReference type="Proteomes" id="UP000236333"/>
    </source>
</evidence>
<comment type="caution">
    <text evidence="2">The sequence shown here is derived from an EMBL/GenBank/DDBJ whole genome shotgun (WGS) entry which is preliminary data.</text>
</comment>
<feature type="compositionally biased region" description="Low complexity" evidence="1">
    <location>
        <begin position="14"/>
        <end position="24"/>
    </location>
</feature>
<dbReference type="OrthoDB" id="41501at2759"/>
<keyword evidence="3" id="KW-1185">Reference proteome</keyword>
<dbReference type="PANTHER" id="PTHR34801">
    <property type="entry name" value="EXPRESSED PROTEIN"/>
    <property type="match status" value="1"/>
</dbReference>
<dbReference type="Proteomes" id="UP000236333">
    <property type="component" value="Unassembled WGS sequence"/>
</dbReference>
<proteinExistence type="predicted"/>
<protein>
    <submittedName>
        <fullName evidence="2">Uncharacterized protein</fullName>
    </submittedName>
</protein>
<evidence type="ECO:0000313" key="2">
    <source>
        <dbReference type="EMBL" id="PNH06758.1"/>
    </source>
</evidence>
<dbReference type="EMBL" id="PGGS01000216">
    <property type="protein sequence ID" value="PNH06758.1"/>
    <property type="molecule type" value="Genomic_DNA"/>
</dbReference>
<gene>
    <name evidence="2" type="ORF">TSOC_006847</name>
</gene>
<accession>A0A2J8A2P6</accession>
<name>A0A2J8A2P6_9CHLO</name>
<dbReference type="AlphaFoldDB" id="A0A2J8A2P6"/>